<dbReference type="InterPro" id="IPR001547">
    <property type="entry name" value="Glyco_hydro_5"/>
</dbReference>
<name>A0AAN8RRM6_9PEZI</name>
<organism evidence="11 12">
    <name type="scientific">Arthrobotrys conoides</name>
    <dbReference type="NCBI Taxonomy" id="74498"/>
    <lineage>
        <taxon>Eukaryota</taxon>
        <taxon>Fungi</taxon>
        <taxon>Dikarya</taxon>
        <taxon>Ascomycota</taxon>
        <taxon>Pezizomycotina</taxon>
        <taxon>Orbiliomycetes</taxon>
        <taxon>Orbiliales</taxon>
        <taxon>Orbiliaceae</taxon>
        <taxon>Arthrobotrys</taxon>
    </lineage>
</organism>
<reference evidence="11 12" key="1">
    <citation type="submission" date="2019-10" db="EMBL/GenBank/DDBJ databases">
        <authorList>
            <person name="Palmer J.M."/>
        </authorList>
    </citation>
    <scope>NUCLEOTIDE SEQUENCE [LARGE SCALE GENOMIC DNA]</scope>
    <source>
        <strain evidence="11 12">TWF506</strain>
    </source>
</reference>
<evidence type="ECO:0000256" key="1">
    <source>
        <dbReference type="ARBA" id="ARBA00000966"/>
    </source>
</evidence>
<evidence type="ECO:0000256" key="6">
    <source>
        <dbReference type="ARBA" id="ARBA00023295"/>
    </source>
</evidence>
<evidence type="ECO:0000313" key="11">
    <source>
        <dbReference type="EMBL" id="KAK6504488.1"/>
    </source>
</evidence>
<dbReference type="Pfam" id="PF00734">
    <property type="entry name" value="CBM_1"/>
    <property type="match status" value="1"/>
</dbReference>
<dbReference type="AlphaFoldDB" id="A0AAN8RRM6"/>
<dbReference type="Pfam" id="PF00150">
    <property type="entry name" value="Cellulase"/>
    <property type="match status" value="1"/>
</dbReference>
<comment type="similarity">
    <text evidence="2 7">Belongs to the glycosyl hydrolase 5 (cellulase A) family.</text>
</comment>
<dbReference type="EC" id="3.2.1.4" evidence="3"/>
<dbReference type="PROSITE" id="PS51164">
    <property type="entry name" value="CBM1_2"/>
    <property type="match status" value="1"/>
</dbReference>
<dbReference type="SUPFAM" id="SSF57180">
    <property type="entry name" value="Cellulose-binding domain"/>
    <property type="match status" value="1"/>
</dbReference>
<keyword evidence="5 7" id="KW-0378">Hydrolase</keyword>
<dbReference type="PANTHER" id="PTHR34142:SF1">
    <property type="entry name" value="GLYCOSIDE HYDROLASE FAMILY 5 DOMAIN-CONTAINING PROTEIN"/>
    <property type="match status" value="1"/>
</dbReference>
<dbReference type="GO" id="GO:0030248">
    <property type="term" value="F:cellulose binding"/>
    <property type="evidence" value="ECO:0007669"/>
    <property type="project" value="InterPro"/>
</dbReference>
<evidence type="ECO:0000256" key="3">
    <source>
        <dbReference type="ARBA" id="ARBA00012601"/>
    </source>
</evidence>
<feature type="region of interest" description="Disordered" evidence="8">
    <location>
        <begin position="61"/>
        <end position="124"/>
    </location>
</feature>
<dbReference type="SMART" id="SM00236">
    <property type="entry name" value="fCBD"/>
    <property type="match status" value="1"/>
</dbReference>
<dbReference type="GO" id="GO:0005576">
    <property type="term" value="C:extracellular region"/>
    <property type="evidence" value="ECO:0007669"/>
    <property type="project" value="InterPro"/>
</dbReference>
<proteinExistence type="inferred from homology"/>
<accession>A0AAN8RRM6</accession>
<dbReference type="Gene3D" id="3.20.20.80">
    <property type="entry name" value="Glycosidases"/>
    <property type="match status" value="1"/>
</dbReference>
<dbReference type="InterPro" id="IPR017853">
    <property type="entry name" value="GH"/>
</dbReference>
<dbReference type="EMBL" id="JAVHJM010000010">
    <property type="protein sequence ID" value="KAK6504488.1"/>
    <property type="molecule type" value="Genomic_DNA"/>
</dbReference>
<dbReference type="GO" id="GO:0009251">
    <property type="term" value="P:glucan catabolic process"/>
    <property type="evidence" value="ECO:0007669"/>
    <property type="project" value="TreeGrafter"/>
</dbReference>
<evidence type="ECO:0000256" key="4">
    <source>
        <dbReference type="ARBA" id="ARBA00022729"/>
    </source>
</evidence>
<feature type="chain" id="PRO_5042828307" description="cellulase" evidence="9">
    <location>
        <begin position="19"/>
        <end position="428"/>
    </location>
</feature>
<comment type="caution">
    <text evidence="11">The sequence shown here is derived from an EMBL/GenBank/DDBJ whole genome shotgun (WGS) entry which is preliminary data.</text>
</comment>
<keyword evidence="6 7" id="KW-0326">Glycosidase</keyword>
<evidence type="ECO:0000256" key="7">
    <source>
        <dbReference type="RuleBase" id="RU361153"/>
    </source>
</evidence>
<gene>
    <name evidence="11" type="ORF">TWF506_002683</name>
</gene>
<keyword evidence="12" id="KW-1185">Reference proteome</keyword>
<feature type="domain" description="CBM1" evidence="10">
    <location>
        <begin position="18"/>
        <end position="54"/>
    </location>
</feature>
<dbReference type="PANTHER" id="PTHR34142">
    <property type="entry name" value="ENDO-BETA-1,4-GLUCANASE A"/>
    <property type="match status" value="1"/>
</dbReference>
<evidence type="ECO:0000256" key="9">
    <source>
        <dbReference type="SAM" id="SignalP"/>
    </source>
</evidence>
<comment type="catalytic activity">
    <reaction evidence="1">
        <text>Endohydrolysis of (1-&gt;4)-beta-D-glucosidic linkages in cellulose, lichenin and cereal beta-D-glucans.</text>
        <dbReference type="EC" id="3.2.1.4"/>
    </reaction>
</comment>
<dbReference type="GO" id="GO:0008810">
    <property type="term" value="F:cellulase activity"/>
    <property type="evidence" value="ECO:0007669"/>
    <property type="project" value="UniProtKB-EC"/>
</dbReference>
<evidence type="ECO:0000313" key="12">
    <source>
        <dbReference type="Proteomes" id="UP001307849"/>
    </source>
</evidence>
<dbReference type="Proteomes" id="UP001307849">
    <property type="component" value="Unassembled WGS sequence"/>
</dbReference>
<evidence type="ECO:0000259" key="10">
    <source>
        <dbReference type="PROSITE" id="PS51164"/>
    </source>
</evidence>
<dbReference type="PROSITE" id="PS00562">
    <property type="entry name" value="CBM1_1"/>
    <property type="match status" value="1"/>
</dbReference>
<evidence type="ECO:0000256" key="5">
    <source>
        <dbReference type="ARBA" id="ARBA00022801"/>
    </source>
</evidence>
<dbReference type="SUPFAM" id="SSF51445">
    <property type="entry name" value="(Trans)glycosidases"/>
    <property type="match status" value="1"/>
</dbReference>
<feature type="signal peptide" evidence="9">
    <location>
        <begin position="1"/>
        <end position="18"/>
    </location>
</feature>
<keyword evidence="4 9" id="KW-0732">Signal</keyword>
<evidence type="ECO:0000256" key="2">
    <source>
        <dbReference type="ARBA" id="ARBA00005641"/>
    </source>
</evidence>
<feature type="compositionally biased region" description="Low complexity" evidence="8">
    <location>
        <begin position="61"/>
        <end position="120"/>
    </location>
</feature>
<protein>
    <recommendedName>
        <fullName evidence="3">cellulase</fullName>
        <ecNumber evidence="3">3.2.1.4</ecNumber>
    </recommendedName>
</protein>
<sequence length="428" mass="45909">MKVEIAALIAGGAALASAQQAVWGQCGGIGWTGPTTCASGNYCSALNPYYSQCLPGTQTTTAAATTTAVRTTTTSSRTTTTASRTTTSATTTPRTTTPTTTLRTSTTTSRATTPSSSPTSGTKKFEYVGVNESGAEFGEDYIPGVLGTHYTWPSPSSIDYFTARGLNTFRINTKMERISPPSSGGLTGPFDNAYISGLDTIVNYVTNKGAYAIIDPHNYGRFNGAVITDRNAFKTWWTNIANRYKNNPRVIFDTNNEYHTMDQSNVVALNQAAIDGIRASGATNTIFVEGNQWSGAWSWVSVNAATMITLRDPLNKLVFQMHQYLDSDSSGTSETCVSATILKERLTEATNWCLQNNVKCILGEVGAGNNNQCKQAVQDGLTYALNSGAWVGVLWWAAGPWWGTYFQSIEPPNGAAVSAYVPILQSFT</sequence>
<dbReference type="InterPro" id="IPR035971">
    <property type="entry name" value="CBD_sf"/>
</dbReference>
<dbReference type="InterPro" id="IPR000254">
    <property type="entry name" value="CBD"/>
</dbReference>
<evidence type="ECO:0000256" key="8">
    <source>
        <dbReference type="SAM" id="MobiDB-lite"/>
    </source>
</evidence>